<evidence type="ECO:0000259" key="11">
    <source>
        <dbReference type="PROSITE" id="PS50855"/>
    </source>
</evidence>
<keyword evidence="5" id="KW-0813">Transport</keyword>
<dbReference type="Gene3D" id="1.20.210.10">
    <property type="entry name" value="Cytochrome c oxidase-like, subunit I domain"/>
    <property type="match status" value="1"/>
</dbReference>
<feature type="transmembrane region" description="Helical" evidence="10">
    <location>
        <begin position="36"/>
        <end position="58"/>
    </location>
</feature>
<dbReference type="InterPro" id="IPR036927">
    <property type="entry name" value="Cyt_c_oxase-like_su1_sf"/>
</dbReference>
<evidence type="ECO:0000256" key="7">
    <source>
        <dbReference type="ARBA" id="ARBA00022982"/>
    </source>
</evidence>
<sequence>MTSYIIWQPYQNSTNHIMSTRIPITIYNRIIQKTQFNLIFIGANLTFLPQHFLGLNGIPRRYVDYRDTYSFIHTLSSLGSLLSLRASILFLAII</sequence>
<evidence type="ECO:0000313" key="13">
    <source>
        <dbReference type="Proteomes" id="UP000054815"/>
    </source>
</evidence>
<comment type="caution">
    <text evidence="12">The sequence shown here is derived from an EMBL/GenBank/DDBJ whole genome shotgun (WGS) entry which is preliminary data.</text>
</comment>
<dbReference type="Proteomes" id="UP000054815">
    <property type="component" value="Unassembled WGS sequence"/>
</dbReference>
<name>A0A0V0XF50_TRIPS</name>
<evidence type="ECO:0000256" key="1">
    <source>
        <dbReference type="ARBA" id="ARBA00001971"/>
    </source>
</evidence>
<dbReference type="PANTHER" id="PTHR10422">
    <property type="entry name" value="CYTOCHROME C OXIDASE SUBUNIT 1"/>
    <property type="match status" value="1"/>
</dbReference>
<feature type="domain" description="Cytochrome oxidase subunit I profile" evidence="11">
    <location>
        <begin position="1"/>
        <end position="94"/>
    </location>
</feature>
<dbReference type="GO" id="GO:0020037">
    <property type="term" value="F:heme binding"/>
    <property type="evidence" value="ECO:0007669"/>
    <property type="project" value="InterPro"/>
</dbReference>
<dbReference type="GO" id="GO:0016020">
    <property type="term" value="C:membrane"/>
    <property type="evidence" value="ECO:0007669"/>
    <property type="project" value="InterPro"/>
</dbReference>
<proteinExistence type="inferred from homology"/>
<dbReference type="AlphaFoldDB" id="A0A0V0XF50"/>
<comment type="cofactor">
    <cofactor evidence="1">
        <name>heme</name>
        <dbReference type="ChEBI" id="CHEBI:30413"/>
    </cofactor>
</comment>
<dbReference type="EMBL" id="JYDU01000353">
    <property type="protein sequence ID" value="KRX86620.1"/>
    <property type="molecule type" value="Genomic_DNA"/>
</dbReference>
<dbReference type="GO" id="GO:0005739">
    <property type="term" value="C:mitochondrion"/>
    <property type="evidence" value="ECO:0007669"/>
    <property type="project" value="GOC"/>
</dbReference>
<comment type="pathway">
    <text evidence="2">Energy metabolism; oxidative phosphorylation.</text>
</comment>
<comment type="similarity">
    <text evidence="3">Belongs to the heme-copper respiratory oxidase family.</text>
</comment>
<evidence type="ECO:0000256" key="6">
    <source>
        <dbReference type="ARBA" id="ARBA00022967"/>
    </source>
</evidence>
<accession>A0A0V0XF50</accession>
<evidence type="ECO:0000256" key="2">
    <source>
        <dbReference type="ARBA" id="ARBA00004673"/>
    </source>
</evidence>
<dbReference type="GO" id="GO:0015990">
    <property type="term" value="P:electron transport coupled proton transport"/>
    <property type="evidence" value="ECO:0007669"/>
    <property type="project" value="TreeGrafter"/>
</dbReference>
<evidence type="ECO:0000256" key="9">
    <source>
        <dbReference type="ARBA" id="ARBA00049512"/>
    </source>
</evidence>
<dbReference type="InterPro" id="IPR000883">
    <property type="entry name" value="Cyt_C_Oxase_1"/>
</dbReference>
<organism evidence="12 13">
    <name type="scientific">Trichinella pseudospiralis</name>
    <name type="common">Parasitic roundworm</name>
    <dbReference type="NCBI Taxonomy" id="6337"/>
    <lineage>
        <taxon>Eukaryota</taxon>
        <taxon>Metazoa</taxon>
        <taxon>Ecdysozoa</taxon>
        <taxon>Nematoda</taxon>
        <taxon>Enoplea</taxon>
        <taxon>Dorylaimia</taxon>
        <taxon>Trichinellida</taxon>
        <taxon>Trichinellidae</taxon>
        <taxon>Trichinella</taxon>
    </lineage>
</organism>
<keyword evidence="10" id="KW-0472">Membrane</keyword>
<evidence type="ECO:0000313" key="12">
    <source>
        <dbReference type="EMBL" id="KRX86620.1"/>
    </source>
</evidence>
<dbReference type="UniPathway" id="UPA00705"/>
<protein>
    <recommendedName>
        <fullName evidence="4">Cytochrome c oxidase subunit 1</fullName>
    </recommendedName>
    <alternativeName>
        <fullName evidence="8">Cytochrome c oxidase polypeptide I</fullName>
    </alternativeName>
</protein>
<evidence type="ECO:0000256" key="4">
    <source>
        <dbReference type="ARBA" id="ARBA00015947"/>
    </source>
</evidence>
<keyword evidence="7" id="KW-0249">Electron transport</keyword>
<keyword evidence="6" id="KW-1278">Translocase</keyword>
<dbReference type="GO" id="GO:0006123">
    <property type="term" value="P:mitochondrial electron transport, cytochrome c to oxygen"/>
    <property type="evidence" value="ECO:0007669"/>
    <property type="project" value="TreeGrafter"/>
</dbReference>
<dbReference type="STRING" id="6337.A0A0V0XF50"/>
<dbReference type="PROSITE" id="PS50855">
    <property type="entry name" value="COX1"/>
    <property type="match status" value="1"/>
</dbReference>
<evidence type="ECO:0000256" key="10">
    <source>
        <dbReference type="SAM" id="Phobius"/>
    </source>
</evidence>
<keyword evidence="5" id="KW-0679">Respiratory chain</keyword>
<dbReference type="InterPro" id="IPR023616">
    <property type="entry name" value="Cyt_c_oxase-like_su1_dom"/>
</dbReference>
<feature type="transmembrane region" description="Helical" evidence="10">
    <location>
        <begin position="70"/>
        <end position="93"/>
    </location>
</feature>
<dbReference type="GO" id="GO:0004129">
    <property type="term" value="F:cytochrome-c oxidase activity"/>
    <property type="evidence" value="ECO:0007669"/>
    <property type="project" value="UniProtKB-EC"/>
</dbReference>
<keyword evidence="10" id="KW-0812">Transmembrane</keyword>
<keyword evidence="10" id="KW-1133">Transmembrane helix</keyword>
<reference evidence="12 13" key="1">
    <citation type="submission" date="2015-01" db="EMBL/GenBank/DDBJ databases">
        <title>Evolution of Trichinella species and genotypes.</title>
        <authorList>
            <person name="Korhonen P.K."/>
            <person name="Edoardo P."/>
            <person name="Giuseppe L.R."/>
            <person name="Gasser R.B."/>
        </authorList>
    </citation>
    <scope>NUCLEOTIDE SEQUENCE [LARGE SCALE GENOMIC DNA]</scope>
    <source>
        <strain evidence="12">ISS141</strain>
    </source>
</reference>
<comment type="catalytic activity">
    <reaction evidence="9">
        <text>4 Fe(II)-[cytochrome c] + O2 + 8 H(+)(in) = 4 Fe(III)-[cytochrome c] + 2 H2O + 4 H(+)(out)</text>
        <dbReference type="Rhea" id="RHEA:11436"/>
        <dbReference type="Rhea" id="RHEA-COMP:10350"/>
        <dbReference type="Rhea" id="RHEA-COMP:14399"/>
        <dbReference type="ChEBI" id="CHEBI:15377"/>
        <dbReference type="ChEBI" id="CHEBI:15378"/>
        <dbReference type="ChEBI" id="CHEBI:15379"/>
        <dbReference type="ChEBI" id="CHEBI:29033"/>
        <dbReference type="ChEBI" id="CHEBI:29034"/>
        <dbReference type="EC" id="7.1.1.9"/>
    </reaction>
    <physiologicalReaction direction="left-to-right" evidence="9">
        <dbReference type="Rhea" id="RHEA:11437"/>
    </physiologicalReaction>
</comment>
<dbReference type="Pfam" id="PF00115">
    <property type="entry name" value="COX1"/>
    <property type="match status" value="1"/>
</dbReference>
<evidence type="ECO:0000256" key="5">
    <source>
        <dbReference type="ARBA" id="ARBA00022660"/>
    </source>
</evidence>
<gene>
    <name evidence="12" type="primary">MT-CO1</name>
    <name evidence="12" type="ORF">T4E_2242</name>
</gene>
<dbReference type="SUPFAM" id="SSF81442">
    <property type="entry name" value="Cytochrome c oxidase subunit I-like"/>
    <property type="match status" value="1"/>
</dbReference>
<evidence type="ECO:0000256" key="8">
    <source>
        <dbReference type="ARBA" id="ARBA00032715"/>
    </source>
</evidence>
<evidence type="ECO:0000256" key="3">
    <source>
        <dbReference type="ARBA" id="ARBA00009578"/>
    </source>
</evidence>
<dbReference type="PANTHER" id="PTHR10422:SF18">
    <property type="entry name" value="CYTOCHROME C OXIDASE SUBUNIT 1"/>
    <property type="match status" value="1"/>
</dbReference>